<dbReference type="SUPFAM" id="SSF48452">
    <property type="entry name" value="TPR-like"/>
    <property type="match status" value="1"/>
</dbReference>
<dbReference type="HAMAP" id="MF_00994">
    <property type="entry name" value="LPS_assembly_LapB"/>
    <property type="match status" value="1"/>
</dbReference>
<keyword evidence="4" id="KW-0997">Cell inner membrane</keyword>
<protein>
    <recommendedName>
        <fullName evidence="4">Lipopolysaccharide assembly protein B</fullName>
    </recommendedName>
</protein>
<organism evidence="6 7">
    <name type="scientific">Ferrimonas gelatinilytica</name>
    <dbReference type="NCBI Taxonomy" id="1255257"/>
    <lineage>
        <taxon>Bacteria</taxon>
        <taxon>Pseudomonadati</taxon>
        <taxon>Pseudomonadota</taxon>
        <taxon>Gammaproteobacteria</taxon>
        <taxon>Alteromonadales</taxon>
        <taxon>Ferrimonadaceae</taxon>
        <taxon>Ferrimonas</taxon>
    </lineage>
</organism>
<dbReference type="NCBIfam" id="NF008756">
    <property type="entry name" value="PRK11788.1-4"/>
    <property type="match status" value="1"/>
</dbReference>
<gene>
    <name evidence="4 6" type="primary">lapB</name>
    <name evidence="6" type="ORF">GCM10025772_06940</name>
</gene>
<dbReference type="InterPro" id="IPR041166">
    <property type="entry name" value="Rubredoxin_2"/>
</dbReference>
<evidence type="ECO:0000256" key="3">
    <source>
        <dbReference type="ARBA" id="ARBA00022803"/>
    </source>
</evidence>
<dbReference type="NCBIfam" id="NF008753">
    <property type="entry name" value="PRK11788.1-1"/>
    <property type="match status" value="1"/>
</dbReference>
<keyword evidence="4" id="KW-1133">Transmembrane helix</keyword>
<accession>A0ABP9RXQ4</accession>
<dbReference type="Proteomes" id="UP001501600">
    <property type="component" value="Unassembled WGS sequence"/>
</dbReference>
<dbReference type="RefSeq" id="WP_345315650.1">
    <property type="nucleotide sequence ID" value="NZ_BAABLF010000005.1"/>
</dbReference>
<keyword evidence="2 4" id="KW-0677">Repeat</keyword>
<comment type="function">
    <text evidence="4">Modulates cellular lipopolysaccharide (LPS) levels by regulating LpxC, which is involved in lipid A biosynthesis. May act by modulating the proteolytic activity of FtsH towards LpxC. May also coordinate assembly of proteins involved in LPS synthesis at the plasma membrane.</text>
</comment>
<keyword evidence="3 4" id="KW-0802">TPR repeat</keyword>
<comment type="similarity">
    <text evidence="4">Belongs to the LapB family.</text>
</comment>
<dbReference type="InterPro" id="IPR030865">
    <property type="entry name" value="LapB"/>
</dbReference>
<comment type="caution">
    <text evidence="6">The sequence shown here is derived from an EMBL/GenBank/DDBJ whole genome shotgun (WGS) entry which is preliminary data.</text>
</comment>
<dbReference type="Pfam" id="PF13176">
    <property type="entry name" value="TPR_7"/>
    <property type="match status" value="1"/>
</dbReference>
<name>A0ABP9RXQ4_9GAMM</name>
<feature type="binding site" evidence="4">
    <location>
        <position position="354"/>
    </location>
    <ligand>
        <name>Fe cation</name>
        <dbReference type="ChEBI" id="CHEBI:24875"/>
    </ligand>
</feature>
<dbReference type="InterPro" id="IPR051012">
    <property type="entry name" value="CellSynth/LPSAsmb/PSIAsmb"/>
</dbReference>
<dbReference type="EMBL" id="BAABLF010000005">
    <property type="protein sequence ID" value="GAA5188007.1"/>
    <property type="molecule type" value="Genomic_DNA"/>
</dbReference>
<keyword evidence="7" id="KW-1185">Reference proteome</keyword>
<keyword evidence="4" id="KW-1003">Cell membrane</keyword>
<sequence>MLELLFLLLPVAAAYGWYMGRRSVRLSQQRNQSSLSKNYVEGLNYLLSDQPDKAVDRFIELLQVDSETFDTHLSLGNLFRKRGEVDRSIRLHQNLIARPNLTLEQRDLAMMELAKDYLAAGLFDRAEEILLQLVKEPDHSEEAEIQLLSIYQANKEWWKAIRLVKRFKRIDRKRLIPQVAHFYCELAQLEEAHSEKVKHWFKALKVDPACGRANLELFRIALQTDNNDEAVKVLERLAEHSPEWFVEALPDAHGCFSGHQQLNQYLHLLERVWQKQPLASTALEMADCLVELQRKDEAKALVMNQLKRHPSMRVFHRLITVQAEALPDASASNSLVLLGDLVKQQIKLRPKYRCQQCGFPGHSLYWQCPSCKSWGQILRIRGLDGE</sequence>
<dbReference type="NCBIfam" id="NF008757">
    <property type="entry name" value="PRK11788.1-5"/>
    <property type="match status" value="1"/>
</dbReference>
<feature type="binding site" evidence="4">
    <location>
        <position position="371"/>
    </location>
    <ligand>
        <name>Fe cation</name>
        <dbReference type="ChEBI" id="CHEBI:24875"/>
    </ligand>
</feature>
<dbReference type="PANTHER" id="PTHR45586">
    <property type="entry name" value="TPR REPEAT-CONTAINING PROTEIN PA4667"/>
    <property type="match status" value="1"/>
</dbReference>
<evidence type="ECO:0000256" key="2">
    <source>
        <dbReference type="ARBA" id="ARBA00022737"/>
    </source>
</evidence>
<feature type="domain" description="LapB rubredoxin metal binding" evidence="5">
    <location>
        <begin position="352"/>
        <end position="377"/>
    </location>
</feature>
<evidence type="ECO:0000256" key="1">
    <source>
        <dbReference type="ARBA" id="ARBA00022723"/>
    </source>
</evidence>
<dbReference type="Pfam" id="PF18073">
    <property type="entry name" value="Zn_ribbon_LapB"/>
    <property type="match status" value="1"/>
</dbReference>
<dbReference type="Gene3D" id="1.25.40.10">
    <property type="entry name" value="Tetratricopeptide repeat domain"/>
    <property type="match status" value="1"/>
</dbReference>
<keyword evidence="4" id="KW-0472">Membrane</keyword>
<reference evidence="7" key="1">
    <citation type="journal article" date="2019" name="Int. J. Syst. Evol. Microbiol.">
        <title>The Global Catalogue of Microorganisms (GCM) 10K type strain sequencing project: providing services to taxonomists for standard genome sequencing and annotation.</title>
        <authorList>
            <consortium name="The Broad Institute Genomics Platform"/>
            <consortium name="The Broad Institute Genome Sequencing Center for Infectious Disease"/>
            <person name="Wu L."/>
            <person name="Ma J."/>
        </authorList>
    </citation>
    <scope>NUCLEOTIDE SEQUENCE [LARGE SCALE GENOMIC DNA]</scope>
    <source>
        <strain evidence="7">JCM 18720</strain>
    </source>
</reference>
<feature type="binding site" evidence="4">
    <location>
        <position position="357"/>
    </location>
    <ligand>
        <name>Fe cation</name>
        <dbReference type="ChEBI" id="CHEBI:24875"/>
    </ligand>
</feature>
<evidence type="ECO:0000313" key="6">
    <source>
        <dbReference type="EMBL" id="GAA5188007.1"/>
    </source>
</evidence>
<feature type="binding site" evidence="4">
    <location>
        <position position="368"/>
    </location>
    <ligand>
        <name>Fe cation</name>
        <dbReference type="ChEBI" id="CHEBI:24875"/>
    </ligand>
</feature>
<keyword evidence="4" id="KW-0408">Iron</keyword>
<proteinExistence type="inferred from homology"/>
<evidence type="ECO:0000256" key="4">
    <source>
        <dbReference type="HAMAP-Rule" id="MF_00994"/>
    </source>
</evidence>
<dbReference type="PANTHER" id="PTHR45586:SF1">
    <property type="entry name" value="LIPOPOLYSACCHARIDE ASSEMBLY PROTEIN B"/>
    <property type="match status" value="1"/>
</dbReference>
<evidence type="ECO:0000259" key="5">
    <source>
        <dbReference type="Pfam" id="PF18073"/>
    </source>
</evidence>
<dbReference type="InterPro" id="IPR019734">
    <property type="entry name" value="TPR_rpt"/>
</dbReference>
<feature type="topological domain" description="Cytoplasmic" evidence="4">
    <location>
        <begin position="21"/>
        <end position="386"/>
    </location>
</feature>
<keyword evidence="4" id="KW-0812">Transmembrane</keyword>
<comment type="subcellular location">
    <subcellularLocation>
        <location evidence="4">Cell inner membrane</location>
        <topology evidence="4">Single-pass membrane protein</topology>
        <orientation evidence="4">Cytoplasmic side</orientation>
    </subcellularLocation>
</comment>
<evidence type="ECO:0000313" key="7">
    <source>
        <dbReference type="Proteomes" id="UP001501600"/>
    </source>
</evidence>
<keyword evidence="1 4" id="KW-0479">Metal-binding</keyword>
<dbReference type="InterPro" id="IPR011990">
    <property type="entry name" value="TPR-like_helical_dom_sf"/>
</dbReference>